<name>A0A1J4JCR4_9EUKA</name>
<dbReference type="AlphaFoldDB" id="A0A1J4JCR4"/>
<gene>
    <name evidence="4" type="ORF">TRFO_38458</name>
</gene>
<evidence type="ECO:0000313" key="5">
    <source>
        <dbReference type="Proteomes" id="UP000179807"/>
    </source>
</evidence>
<organism evidence="4 5">
    <name type="scientific">Tritrichomonas foetus</name>
    <dbReference type="NCBI Taxonomy" id="1144522"/>
    <lineage>
        <taxon>Eukaryota</taxon>
        <taxon>Metamonada</taxon>
        <taxon>Parabasalia</taxon>
        <taxon>Tritrichomonadida</taxon>
        <taxon>Tritrichomonadidae</taxon>
        <taxon>Tritrichomonas</taxon>
    </lineage>
</organism>
<evidence type="ECO:0000256" key="3">
    <source>
        <dbReference type="SAM" id="MobiDB-lite"/>
    </source>
</evidence>
<comment type="caution">
    <text evidence="4">The sequence shown here is derived from an EMBL/GenBank/DDBJ whole genome shotgun (WGS) entry which is preliminary data.</text>
</comment>
<dbReference type="InterPro" id="IPR013126">
    <property type="entry name" value="Hsp_70_fam"/>
</dbReference>
<dbReference type="PANTHER" id="PTHR45639:SF4">
    <property type="entry name" value="HSC70CB, ISOFORM G"/>
    <property type="match status" value="1"/>
</dbReference>
<protein>
    <submittedName>
        <fullName evidence="4">DnaK protein</fullName>
    </submittedName>
</protein>
<dbReference type="EMBL" id="MLAK01001245">
    <property type="protein sequence ID" value="OHS95451.1"/>
    <property type="molecule type" value="Genomic_DNA"/>
</dbReference>
<accession>A0A1J4JCR4</accession>
<dbReference type="PANTHER" id="PTHR45639">
    <property type="entry name" value="HSC70CB, ISOFORM G-RELATED"/>
    <property type="match status" value="1"/>
</dbReference>
<dbReference type="RefSeq" id="XP_068348588.1">
    <property type="nucleotide sequence ID" value="XM_068512050.1"/>
</dbReference>
<dbReference type="InterPro" id="IPR029048">
    <property type="entry name" value="HSP70_C_sf"/>
</dbReference>
<keyword evidence="2" id="KW-0067">ATP-binding</keyword>
<dbReference type="GO" id="GO:0005634">
    <property type="term" value="C:nucleus"/>
    <property type="evidence" value="ECO:0007669"/>
    <property type="project" value="TreeGrafter"/>
</dbReference>
<keyword evidence="5" id="KW-1185">Reference proteome</keyword>
<dbReference type="GeneID" id="94846754"/>
<dbReference type="SUPFAM" id="SSF100934">
    <property type="entry name" value="Heat shock protein 70kD (HSP70), C-terminal subdomain"/>
    <property type="match status" value="1"/>
</dbReference>
<dbReference type="PRINTS" id="PR00301">
    <property type="entry name" value="HEATSHOCK70"/>
</dbReference>
<sequence length="745" mass="84362">MASWIAAGLDFGNKNIVIGVPASGGINILLNEGSERLSPSIVLYTESRRCASIFAQQNQLQHVSNTICDLKRLVCLKYNDPERETVSNIVPYQLVQLDDGFTGVKITYEDKKEKILRPEQCIAYLLKSMMALTQKNSPQITSLVIAVSPWWTEMHRRALFDACEIAKIDCVAQVNSTTAAAVTYTINHKKRLPESKESPVNVVFIDFGDSSMNVAVSKISQNSVGIKSFACDEHLGGSHFTDKLISFLVEKIQQKCQNFNPSANKRLYLRFRKATEELKKKLSINPVVQFETHSFMPENEMNFIVTREEFESQIGELISRIEAPVIQALELAHVKKEELFAIECLGGASRIPLVKSRITEIFGREPTQSLNLDECFATGSGYIAAILSPSVKIEMSVKDVAPHAVKASWADEEGQKVCEVFTQFSKVPSKCRLPVMIKKSTTIKFYSDKCDIAEATISIDPEKSVTPNNKSPNNESSNNESSTNESEKSESVKDDEDKPVKVCLRVQMTQSSTIQFIEAVYEVNGEQKQAKLTFKPLIGLSSSQIQKFRAEEAEMEAKDLIEEKIDSTRNELESFIFKAENGFIRDFPECFNPETLEDCKKTVSEIHEWFTENEFERLPLNEYQSRLDKIKTLTNPAMLRSKAFKKIFDMENTLKSRATSIVEKLQKYAELSKDDKITLIRDEFQQFMTKLDGNLEKVKNMNRFEDPVFNVDEVVGIFEGFEAKVKEMDEEAMKQSKKGRWCNIA</sequence>
<reference evidence="4" key="1">
    <citation type="submission" date="2016-10" db="EMBL/GenBank/DDBJ databases">
        <authorList>
            <person name="Benchimol M."/>
            <person name="Almeida L.G."/>
            <person name="Vasconcelos A.T."/>
            <person name="Perreira-Neves A."/>
            <person name="Rosa I.A."/>
            <person name="Tasca T."/>
            <person name="Bogo M.R."/>
            <person name="de Souza W."/>
        </authorList>
    </citation>
    <scope>NUCLEOTIDE SEQUENCE [LARGE SCALE GENOMIC DNA]</scope>
    <source>
        <strain evidence="4">K</strain>
    </source>
</reference>
<dbReference type="GO" id="GO:0005829">
    <property type="term" value="C:cytosol"/>
    <property type="evidence" value="ECO:0007669"/>
    <property type="project" value="TreeGrafter"/>
</dbReference>
<dbReference type="Gene3D" id="1.20.1270.10">
    <property type="match status" value="1"/>
</dbReference>
<feature type="compositionally biased region" description="Low complexity" evidence="3">
    <location>
        <begin position="466"/>
        <end position="484"/>
    </location>
</feature>
<dbReference type="Proteomes" id="UP000179807">
    <property type="component" value="Unassembled WGS sequence"/>
</dbReference>
<evidence type="ECO:0000313" key="4">
    <source>
        <dbReference type="EMBL" id="OHS95451.1"/>
    </source>
</evidence>
<dbReference type="Pfam" id="PF00012">
    <property type="entry name" value="HSP70"/>
    <property type="match status" value="1"/>
</dbReference>
<dbReference type="GO" id="GO:0005524">
    <property type="term" value="F:ATP binding"/>
    <property type="evidence" value="ECO:0007669"/>
    <property type="project" value="UniProtKB-KW"/>
</dbReference>
<feature type="region of interest" description="Disordered" evidence="3">
    <location>
        <begin position="462"/>
        <end position="496"/>
    </location>
</feature>
<dbReference type="InterPro" id="IPR043129">
    <property type="entry name" value="ATPase_NBD"/>
</dbReference>
<evidence type="ECO:0000256" key="1">
    <source>
        <dbReference type="ARBA" id="ARBA00022741"/>
    </source>
</evidence>
<dbReference type="VEuPathDB" id="TrichDB:TRFO_38458"/>
<dbReference type="GO" id="GO:0140662">
    <property type="term" value="F:ATP-dependent protein folding chaperone"/>
    <property type="evidence" value="ECO:0007669"/>
    <property type="project" value="InterPro"/>
</dbReference>
<dbReference type="Gene3D" id="3.30.420.40">
    <property type="match status" value="2"/>
</dbReference>
<dbReference type="Gene3D" id="3.30.30.30">
    <property type="match status" value="1"/>
</dbReference>
<dbReference type="Gene3D" id="3.90.640.10">
    <property type="entry name" value="Actin, Chain A, domain 4"/>
    <property type="match status" value="1"/>
</dbReference>
<proteinExistence type="predicted"/>
<dbReference type="SUPFAM" id="SSF53067">
    <property type="entry name" value="Actin-like ATPase domain"/>
    <property type="match status" value="2"/>
</dbReference>
<feature type="compositionally biased region" description="Basic and acidic residues" evidence="3">
    <location>
        <begin position="485"/>
        <end position="496"/>
    </location>
</feature>
<dbReference type="OrthoDB" id="434160at2759"/>
<evidence type="ECO:0000256" key="2">
    <source>
        <dbReference type="ARBA" id="ARBA00022840"/>
    </source>
</evidence>
<keyword evidence="1" id="KW-0547">Nucleotide-binding</keyword>